<proteinExistence type="predicted"/>
<sequence length="183" mass="20509">MEFLDRKKIHVFVVLYRLAGRKRKRLGTEIDRGRFSVVSAIPFSESKLVGEVVSSRKYGESLTDLEFAHLSPGSRPASRTARLRDESPCIRSLVSARDAIRCQILSERIEFCGCYRLTVASAHVLPGSRWLSVTSASVNGTTDPSPAWKQGRWRRNLSVSFDLLCIDQERSTDISESCIASDD</sequence>
<protein>
    <submittedName>
        <fullName evidence="1">Uncharacterized protein</fullName>
    </submittedName>
</protein>
<gene>
    <name evidence="1" type="ORF">K0M31_016389</name>
</gene>
<reference evidence="1" key="1">
    <citation type="submission" date="2021-10" db="EMBL/GenBank/DDBJ databases">
        <title>Melipona bicolor Genome sequencing and assembly.</title>
        <authorList>
            <person name="Araujo N.S."/>
            <person name="Arias M.C."/>
        </authorList>
    </citation>
    <scope>NUCLEOTIDE SEQUENCE</scope>
    <source>
        <strain evidence="1">USP_2M_L1-L4_2017</strain>
        <tissue evidence="1">Whole body</tissue>
    </source>
</reference>
<organism evidence="1 2">
    <name type="scientific">Melipona bicolor</name>
    <dbReference type="NCBI Taxonomy" id="60889"/>
    <lineage>
        <taxon>Eukaryota</taxon>
        <taxon>Metazoa</taxon>
        <taxon>Ecdysozoa</taxon>
        <taxon>Arthropoda</taxon>
        <taxon>Hexapoda</taxon>
        <taxon>Insecta</taxon>
        <taxon>Pterygota</taxon>
        <taxon>Neoptera</taxon>
        <taxon>Endopterygota</taxon>
        <taxon>Hymenoptera</taxon>
        <taxon>Apocrita</taxon>
        <taxon>Aculeata</taxon>
        <taxon>Apoidea</taxon>
        <taxon>Anthophila</taxon>
        <taxon>Apidae</taxon>
        <taxon>Melipona</taxon>
    </lineage>
</organism>
<dbReference type="Proteomes" id="UP001177670">
    <property type="component" value="Unassembled WGS sequence"/>
</dbReference>
<dbReference type="EMBL" id="JAHYIQ010000005">
    <property type="protein sequence ID" value="KAK1132269.1"/>
    <property type="molecule type" value="Genomic_DNA"/>
</dbReference>
<comment type="caution">
    <text evidence="1">The sequence shown here is derived from an EMBL/GenBank/DDBJ whole genome shotgun (WGS) entry which is preliminary data.</text>
</comment>
<dbReference type="AlphaFoldDB" id="A0AA40KTH0"/>
<name>A0AA40KTH0_9HYME</name>
<accession>A0AA40KTH0</accession>
<keyword evidence="2" id="KW-1185">Reference proteome</keyword>
<evidence type="ECO:0000313" key="2">
    <source>
        <dbReference type="Proteomes" id="UP001177670"/>
    </source>
</evidence>
<evidence type="ECO:0000313" key="1">
    <source>
        <dbReference type="EMBL" id="KAK1132269.1"/>
    </source>
</evidence>